<dbReference type="SUPFAM" id="SSF56563">
    <property type="entry name" value="Major capsid protein gp5"/>
    <property type="match status" value="1"/>
</dbReference>
<reference evidence="3 4" key="1">
    <citation type="submission" date="2018-08" db="EMBL/GenBank/DDBJ databases">
        <title>A genome reference for cultivated species of the human gut microbiota.</title>
        <authorList>
            <person name="Zou Y."/>
            <person name="Xue W."/>
            <person name="Luo G."/>
        </authorList>
    </citation>
    <scope>NUCLEOTIDE SEQUENCE [LARGE SCALE GENOMIC DNA]</scope>
    <source>
        <strain evidence="3 4">AF18-46</strain>
    </source>
</reference>
<dbReference type="Proteomes" id="UP000284731">
    <property type="component" value="Unassembled WGS sequence"/>
</dbReference>
<accession>A0A412PAM4</accession>
<evidence type="ECO:0000259" key="2">
    <source>
        <dbReference type="Pfam" id="PF05065"/>
    </source>
</evidence>
<evidence type="ECO:0000313" key="4">
    <source>
        <dbReference type="Proteomes" id="UP000284731"/>
    </source>
</evidence>
<dbReference type="InterPro" id="IPR054612">
    <property type="entry name" value="Phage_capsid-like_C"/>
</dbReference>
<dbReference type="Pfam" id="PF05065">
    <property type="entry name" value="Phage_capsid"/>
    <property type="match status" value="1"/>
</dbReference>
<dbReference type="NCBIfam" id="TIGR01554">
    <property type="entry name" value="major_cap_HK97"/>
    <property type="match status" value="1"/>
</dbReference>
<dbReference type="RefSeq" id="WP_118765337.1">
    <property type="nucleotide sequence ID" value="NZ_CABJCF010000005.1"/>
</dbReference>
<evidence type="ECO:0000256" key="1">
    <source>
        <dbReference type="ARBA" id="ARBA00004328"/>
    </source>
</evidence>
<dbReference type="InterPro" id="IPR024455">
    <property type="entry name" value="Phage_capsid"/>
</dbReference>
<dbReference type="EMBL" id="QRWX01000005">
    <property type="protein sequence ID" value="RGT53669.1"/>
    <property type="molecule type" value="Genomic_DNA"/>
</dbReference>
<protein>
    <submittedName>
        <fullName evidence="3">Phage major capsid protein</fullName>
    </submittedName>
</protein>
<dbReference type="AlphaFoldDB" id="A0A412PAM4"/>
<evidence type="ECO:0000313" key="3">
    <source>
        <dbReference type="EMBL" id="RGT53669.1"/>
    </source>
</evidence>
<feature type="domain" description="Phage capsid-like C-terminal" evidence="2">
    <location>
        <begin position="12"/>
        <end position="266"/>
    </location>
</feature>
<dbReference type="Gene3D" id="3.30.2320.10">
    <property type="entry name" value="hypothetical protein PF0899 domain"/>
    <property type="match status" value="1"/>
</dbReference>
<sequence length="285" mass="30183">MAEGINTTTIKLPSSVSSDIIQKLQENSAVMRLARKIDLPGNGVTIPVITGDPEAAWVAETDKKKVSKPGLETKLMSAYTLAVIVPFSNQFKRNAEALYEALVDRLPLALAQKFDNTVFGGVAAPGENFDTLAAATAQDLKTDVYKGLVAADADIASHGGITNGFVVSPQMKSELLLAVDANKRPLFVNSAADGAVPMLLSVPTVSSKGAYVNGTPKTLGFAGDWTQAVYGTVEGVQISISDQATLTDGATTINLWQQNMFAVRAEIEIGFRCDKSVFNKLTKSA</sequence>
<organism evidence="3 4">
    <name type="scientific">Solobacterium moorei</name>
    <dbReference type="NCBI Taxonomy" id="102148"/>
    <lineage>
        <taxon>Bacteria</taxon>
        <taxon>Bacillati</taxon>
        <taxon>Bacillota</taxon>
        <taxon>Erysipelotrichia</taxon>
        <taxon>Erysipelotrichales</taxon>
        <taxon>Erysipelotrichaceae</taxon>
        <taxon>Solobacterium</taxon>
    </lineage>
</organism>
<name>A0A412PAM4_9FIRM</name>
<gene>
    <name evidence="3" type="ORF">DWX20_09530</name>
</gene>
<comment type="subcellular location">
    <subcellularLocation>
        <location evidence="1">Virion</location>
    </subcellularLocation>
</comment>
<proteinExistence type="predicted"/>
<dbReference type="Gene3D" id="3.30.2400.10">
    <property type="entry name" value="Major capsid protein gp5"/>
    <property type="match status" value="1"/>
</dbReference>
<comment type="caution">
    <text evidence="3">The sequence shown here is derived from an EMBL/GenBank/DDBJ whole genome shotgun (WGS) entry which is preliminary data.</text>
</comment>